<evidence type="ECO:0000256" key="1">
    <source>
        <dbReference type="SAM" id="MobiDB-lite"/>
    </source>
</evidence>
<keyword evidence="3" id="KW-1185">Reference proteome</keyword>
<proteinExistence type="predicted"/>
<evidence type="ECO:0000313" key="2">
    <source>
        <dbReference type="EMBL" id="KAJ1191820.1"/>
    </source>
</evidence>
<comment type="caution">
    <text evidence="2">The sequence shown here is derived from an EMBL/GenBank/DDBJ whole genome shotgun (WGS) entry which is preliminary data.</text>
</comment>
<organism evidence="2 3">
    <name type="scientific">Pleurodeles waltl</name>
    <name type="common">Iberian ribbed newt</name>
    <dbReference type="NCBI Taxonomy" id="8319"/>
    <lineage>
        <taxon>Eukaryota</taxon>
        <taxon>Metazoa</taxon>
        <taxon>Chordata</taxon>
        <taxon>Craniata</taxon>
        <taxon>Vertebrata</taxon>
        <taxon>Euteleostomi</taxon>
        <taxon>Amphibia</taxon>
        <taxon>Batrachia</taxon>
        <taxon>Caudata</taxon>
        <taxon>Salamandroidea</taxon>
        <taxon>Salamandridae</taxon>
        <taxon>Pleurodelinae</taxon>
        <taxon>Pleurodeles</taxon>
    </lineage>
</organism>
<name>A0AAV7UUH1_PLEWA</name>
<accession>A0AAV7UUH1</accession>
<gene>
    <name evidence="2" type="ORF">NDU88_001135</name>
</gene>
<reference evidence="2" key="1">
    <citation type="journal article" date="2022" name="bioRxiv">
        <title>Sequencing and chromosome-scale assembly of the giantPleurodeles waltlgenome.</title>
        <authorList>
            <person name="Brown T."/>
            <person name="Elewa A."/>
            <person name="Iarovenko S."/>
            <person name="Subramanian E."/>
            <person name="Araus A.J."/>
            <person name="Petzold A."/>
            <person name="Susuki M."/>
            <person name="Suzuki K.-i.T."/>
            <person name="Hayashi T."/>
            <person name="Toyoda A."/>
            <person name="Oliveira C."/>
            <person name="Osipova E."/>
            <person name="Leigh N.D."/>
            <person name="Simon A."/>
            <person name="Yun M.H."/>
        </authorList>
    </citation>
    <scope>NUCLEOTIDE SEQUENCE</scope>
    <source>
        <strain evidence="2">20211129_DDA</strain>
        <tissue evidence="2">Liver</tissue>
    </source>
</reference>
<sequence>MSPAPCGSRPRVESGKERGEEREQGCEQGRERFLSRLNLPLLVGLPSRGPPLKRPDRVQPAGGRGRPDCFIRLQSPLRHA</sequence>
<evidence type="ECO:0000313" key="3">
    <source>
        <dbReference type="Proteomes" id="UP001066276"/>
    </source>
</evidence>
<protein>
    <submittedName>
        <fullName evidence="2">Uncharacterized protein</fullName>
    </submittedName>
</protein>
<feature type="region of interest" description="Disordered" evidence="1">
    <location>
        <begin position="1"/>
        <end position="29"/>
    </location>
</feature>
<dbReference type="EMBL" id="JANPWB010000004">
    <property type="protein sequence ID" value="KAJ1191820.1"/>
    <property type="molecule type" value="Genomic_DNA"/>
</dbReference>
<feature type="region of interest" description="Disordered" evidence="1">
    <location>
        <begin position="45"/>
        <end position="80"/>
    </location>
</feature>
<dbReference type="Proteomes" id="UP001066276">
    <property type="component" value="Chromosome 2_2"/>
</dbReference>
<dbReference type="AlphaFoldDB" id="A0AAV7UUH1"/>
<feature type="compositionally biased region" description="Basic and acidic residues" evidence="1">
    <location>
        <begin position="10"/>
        <end position="29"/>
    </location>
</feature>